<proteinExistence type="predicted"/>
<gene>
    <name evidence="1" type="ORF">SAMN05421738_101210</name>
</gene>
<evidence type="ECO:0008006" key="3">
    <source>
        <dbReference type="Google" id="ProtNLM"/>
    </source>
</evidence>
<dbReference type="AlphaFoldDB" id="A0A1I4SHQ1"/>
<accession>A0A1I4SHQ1</accession>
<sequence length="197" mass="22398">MMKSIFSFLIFVTVISCSDLKESKKVLSAQELTQTTAFVEASPEKRQQLAELQAFQKDLQSKKIDKIPDYLGCPKRVEEIDLETSNSVIRNDVESNSFRLSSSLIATNFDLVYTEMDLNIINEAIKSFSSEDILASDSLSTNLKIGECIYQADILMKPKEVNFNIKSLTEKPECKKNQKWKFVSNGEILVLDHRKTL</sequence>
<dbReference type="OrthoDB" id="1443270at2"/>
<evidence type="ECO:0000313" key="1">
    <source>
        <dbReference type="EMBL" id="SFM63871.1"/>
    </source>
</evidence>
<dbReference type="EMBL" id="FOUZ01000001">
    <property type="protein sequence ID" value="SFM63871.1"/>
    <property type="molecule type" value="Genomic_DNA"/>
</dbReference>
<name>A0A1I4SHQ1_9FLAO</name>
<dbReference type="RefSeq" id="WP_092905668.1">
    <property type="nucleotide sequence ID" value="NZ_FOUZ01000001.1"/>
</dbReference>
<protein>
    <recommendedName>
        <fullName evidence="3">Lipoprotein</fullName>
    </recommendedName>
</protein>
<keyword evidence="2" id="KW-1185">Reference proteome</keyword>
<evidence type="ECO:0000313" key="2">
    <source>
        <dbReference type="Proteomes" id="UP000199149"/>
    </source>
</evidence>
<dbReference type="Proteomes" id="UP000199149">
    <property type="component" value="Unassembled WGS sequence"/>
</dbReference>
<reference evidence="2" key="1">
    <citation type="submission" date="2016-10" db="EMBL/GenBank/DDBJ databases">
        <authorList>
            <person name="Varghese N."/>
            <person name="Submissions S."/>
        </authorList>
    </citation>
    <scope>NUCLEOTIDE SEQUENCE [LARGE SCALE GENOMIC DNA]</scope>
    <source>
        <strain evidence="2">XJ109</strain>
    </source>
</reference>
<organism evidence="1 2">
    <name type="scientific">Algoriella xinjiangensis</name>
    <dbReference type="NCBI Taxonomy" id="684065"/>
    <lineage>
        <taxon>Bacteria</taxon>
        <taxon>Pseudomonadati</taxon>
        <taxon>Bacteroidota</taxon>
        <taxon>Flavobacteriia</taxon>
        <taxon>Flavobacteriales</taxon>
        <taxon>Weeksellaceae</taxon>
        <taxon>Algoriella</taxon>
    </lineage>
</organism>
<dbReference type="PROSITE" id="PS51257">
    <property type="entry name" value="PROKAR_LIPOPROTEIN"/>
    <property type="match status" value="1"/>
</dbReference>